<comment type="caution">
    <text evidence="1">The sequence shown here is derived from an EMBL/GenBank/DDBJ whole genome shotgun (WGS) entry which is preliminary data.</text>
</comment>
<dbReference type="RefSeq" id="WP_041056461.1">
    <property type="nucleotide sequence ID" value="NZ_JSXS01000123.1"/>
</dbReference>
<gene>
    <name evidence="1" type="ORF">B4067_4812</name>
</gene>
<dbReference type="EMBL" id="JSXS01000123">
    <property type="protein sequence ID" value="KIL30440.1"/>
    <property type="molecule type" value="Genomic_DNA"/>
</dbReference>
<sequence length="92" mass="11100">MEKINGRYRIKTPCPKGISGCAVCHYLWIDEDAYDQIFDCYYDYYGKKLDPSSVVKIHKHLPKDIHLLAEEWGWNDTEVREKIYKWLREEMI</sequence>
<accession>A0ABD3ZQN0</accession>
<organism evidence="1 2">
    <name type="scientific">Bacillus subtilis subsp. subtilis</name>
    <dbReference type="NCBI Taxonomy" id="135461"/>
    <lineage>
        <taxon>Bacteria</taxon>
        <taxon>Bacillati</taxon>
        <taxon>Bacillota</taxon>
        <taxon>Bacilli</taxon>
        <taxon>Bacillales</taxon>
        <taxon>Bacillaceae</taxon>
        <taxon>Bacillus</taxon>
    </lineage>
</organism>
<reference evidence="1 2" key="1">
    <citation type="submission" date="2014-11" db="EMBL/GenBank/DDBJ databases">
        <title>Draft Genome Sequences of Nine Bacillus subtilis Strains that Form Spores with High Heat-Resistance.</title>
        <authorList>
            <person name="Krawcyk A.O."/>
            <person name="Berendsen E.M."/>
            <person name="de Jong A."/>
            <person name="Holsappel S."/>
            <person name="Eijlander R.T."/>
            <person name="Wells-Bennik M."/>
            <person name="Kuipers O.P."/>
        </authorList>
    </citation>
    <scope>NUCLEOTIDE SEQUENCE [LARGE SCALE GENOMIC DNA]</scope>
    <source>
        <strain evidence="1 2">B4067</strain>
    </source>
</reference>
<evidence type="ECO:0000313" key="1">
    <source>
        <dbReference type="EMBL" id="KIL30440.1"/>
    </source>
</evidence>
<dbReference type="AlphaFoldDB" id="A0ABD3ZQN0"/>
<dbReference type="Proteomes" id="UP000031970">
    <property type="component" value="Unassembled WGS sequence"/>
</dbReference>
<proteinExistence type="predicted"/>
<name>A0ABD3ZQN0_BACIU</name>
<protein>
    <submittedName>
        <fullName evidence="1">Uncharacterized protein</fullName>
    </submittedName>
</protein>
<evidence type="ECO:0000313" key="2">
    <source>
        <dbReference type="Proteomes" id="UP000031970"/>
    </source>
</evidence>